<evidence type="ECO:0000313" key="2">
    <source>
        <dbReference type="EMBL" id="RKG92566.1"/>
    </source>
</evidence>
<feature type="signal peptide" evidence="1">
    <location>
        <begin position="1"/>
        <end position="28"/>
    </location>
</feature>
<dbReference type="Gene3D" id="3.40.50.1110">
    <property type="entry name" value="SGNH hydrolase"/>
    <property type="match status" value="1"/>
</dbReference>
<feature type="chain" id="PRO_5017311098" description="SGNH/GDSL hydrolase family protein" evidence="1">
    <location>
        <begin position="29"/>
        <end position="291"/>
    </location>
</feature>
<dbReference type="EMBL" id="RAVZ01000023">
    <property type="protein sequence ID" value="RKG92566.1"/>
    <property type="molecule type" value="Genomic_DNA"/>
</dbReference>
<reference evidence="3" key="1">
    <citation type="submission" date="2018-09" db="EMBL/GenBank/DDBJ databases">
        <authorList>
            <person name="Livingstone P.G."/>
            <person name="Whitworth D.E."/>
        </authorList>
    </citation>
    <scope>NUCLEOTIDE SEQUENCE [LARGE SCALE GENOMIC DNA]</scope>
    <source>
        <strain evidence="3">CA054A</strain>
    </source>
</reference>
<keyword evidence="3" id="KW-1185">Reference proteome</keyword>
<keyword evidence="1" id="KW-0732">Signal</keyword>
<dbReference type="GO" id="GO:0016788">
    <property type="term" value="F:hydrolase activity, acting on ester bonds"/>
    <property type="evidence" value="ECO:0007669"/>
    <property type="project" value="UniProtKB-ARBA"/>
</dbReference>
<comment type="caution">
    <text evidence="2">The sequence shown here is derived from an EMBL/GenBank/DDBJ whole genome shotgun (WGS) entry which is preliminary data.</text>
</comment>
<evidence type="ECO:0000256" key="1">
    <source>
        <dbReference type="SAM" id="SignalP"/>
    </source>
</evidence>
<dbReference type="OrthoDB" id="7064934at2"/>
<dbReference type="InterPro" id="IPR036514">
    <property type="entry name" value="SGNH_hydro_sf"/>
</dbReference>
<organism evidence="2 3">
    <name type="scientific">Corallococcus terminator</name>
    <dbReference type="NCBI Taxonomy" id="2316733"/>
    <lineage>
        <taxon>Bacteria</taxon>
        <taxon>Pseudomonadati</taxon>
        <taxon>Myxococcota</taxon>
        <taxon>Myxococcia</taxon>
        <taxon>Myxococcales</taxon>
        <taxon>Cystobacterineae</taxon>
        <taxon>Myxococcaceae</taxon>
        <taxon>Corallococcus</taxon>
    </lineage>
</organism>
<evidence type="ECO:0008006" key="4">
    <source>
        <dbReference type="Google" id="ProtNLM"/>
    </source>
</evidence>
<evidence type="ECO:0000313" key="3">
    <source>
        <dbReference type="Proteomes" id="UP000268094"/>
    </source>
</evidence>
<gene>
    <name evidence="2" type="ORF">D7V88_05740</name>
</gene>
<protein>
    <recommendedName>
        <fullName evidence="4">SGNH/GDSL hydrolase family protein</fullName>
    </recommendedName>
</protein>
<accession>A0A3A8JCD6</accession>
<dbReference type="Proteomes" id="UP000268094">
    <property type="component" value="Unassembled WGS sequence"/>
</dbReference>
<sequence length="291" mass="30760">MQSVRGFPARLGALLLPGALLMVLPQSAAATAQVKPDATRAGLEKLSHRRVFFGHQSVGGNILEGVRGLPSTANTPAPSFVEVKDASATLAPGTFAHALVGQNEQPETKLAHFAQLLDGGLAKQVDVALLKFCYIDFSTGTDAKALFEKYRATLAGLKTRHPGVTFVHVTAPLTTVQRGAKAWFNELRGRSVFGVGENVSREAFNALMRQTYGGKEPLFDLAALESTQADGTQETYEVNGRAYPAMVPAYSDDGGHLNAQGQARVASAFITFLGALPEASREAPAAAKANP</sequence>
<dbReference type="SUPFAM" id="SSF52266">
    <property type="entry name" value="SGNH hydrolase"/>
    <property type="match status" value="1"/>
</dbReference>
<name>A0A3A8JCD6_9BACT</name>
<proteinExistence type="predicted"/>
<dbReference type="AlphaFoldDB" id="A0A3A8JCD6"/>